<comment type="caution">
    <text evidence="5">The sequence shown here is derived from an EMBL/GenBank/DDBJ whole genome shotgun (WGS) entry which is preliminary data.</text>
</comment>
<evidence type="ECO:0000313" key="6">
    <source>
        <dbReference type="Proteomes" id="UP001196661"/>
    </source>
</evidence>
<organism evidence="5 6">
    <name type="scientific">Leptothoe kymatousa TAU-MAC 1615</name>
    <dbReference type="NCBI Taxonomy" id="2364775"/>
    <lineage>
        <taxon>Bacteria</taxon>
        <taxon>Bacillati</taxon>
        <taxon>Cyanobacteriota</taxon>
        <taxon>Cyanophyceae</taxon>
        <taxon>Nodosilineales</taxon>
        <taxon>Cymatolegaceae</taxon>
        <taxon>Leptothoe</taxon>
        <taxon>Leptothoe kymatousa</taxon>
    </lineage>
</organism>
<dbReference type="Gene3D" id="1.10.287.470">
    <property type="entry name" value="Helix hairpin bin"/>
    <property type="match status" value="1"/>
</dbReference>
<reference evidence="5 6" key="1">
    <citation type="journal article" date="2021" name="Mar. Drugs">
        <title>Genome Reduction and Secondary Metabolism of the Marine Sponge-Associated Cyanobacterium Leptothoe.</title>
        <authorList>
            <person name="Konstantinou D."/>
            <person name="Popin R.V."/>
            <person name="Fewer D.P."/>
            <person name="Sivonen K."/>
            <person name="Gkelis S."/>
        </authorList>
    </citation>
    <scope>NUCLEOTIDE SEQUENCE [LARGE SCALE GENOMIC DNA]</scope>
    <source>
        <strain evidence="5 6">TAU-MAC 1615</strain>
    </source>
</reference>
<sequence length="437" mass="47532">MADVRSPEQPGGKWSTAVDPLGAKSRSLTYRVLVFWLVGFAALAAATAGVYMRYRGAQSEAIAVPLHTVERSTVELTVTASGTLALGGQQTLKSPQSEATVEQVLVQVRSLVEAGQPLVVLRDRDKERDLRSQQVTIEKARLDLARRQERVVEEEERVAAAVEQYRESQELFQQGFIAEDEVRGDESDLDQRRSGLKDAQLEVTKAELDLKTHQENLAALEQQLSDRVILSPIDGVVLDVSVADGEAITTDTDLLTLGDPDQEIVKLNLTTLDAAKVSINQPTRIRAIGPDAQDYQGRVVGLSPQALSAANSGFSSSQEGQARVQAQIQLEQPSQTLIPGSFVNVEIITEQQQNVIVVPPEAVQRQADSAFVWLRDQRGKAQQQPIELGLQGLDVFEVTRGLDAGDQIALVPPTLTIMPGMTLSESGMPQNLPPEVP</sequence>
<feature type="coiled-coil region" evidence="2">
    <location>
        <begin position="196"/>
        <end position="223"/>
    </location>
</feature>
<dbReference type="PANTHER" id="PTHR30469:SF15">
    <property type="entry name" value="HLYD FAMILY OF SECRETION PROTEINS"/>
    <property type="match status" value="1"/>
</dbReference>
<keyword evidence="2" id="KW-0175">Coiled coil</keyword>
<dbReference type="PANTHER" id="PTHR30469">
    <property type="entry name" value="MULTIDRUG RESISTANCE PROTEIN MDTA"/>
    <property type="match status" value="1"/>
</dbReference>
<evidence type="ECO:0000259" key="4">
    <source>
        <dbReference type="Pfam" id="PF25967"/>
    </source>
</evidence>
<dbReference type="Proteomes" id="UP001196661">
    <property type="component" value="Unassembled WGS sequence"/>
</dbReference>
<evidence type="ECO:0000256" key="2">
    <source>
        <dbReference type="SAM" id="Coils"/>
    </source>
</evidence>
<accession>A0ABS5Y629</accession>
<dbReference type="Gene3D" id="2.40.420.20">
    <property type="match status" value="1"/>
</dbReference>
<dbReference type="NCBIfam" id="TIGR01730">
    <property type="entry name" value="RND_mfp"/>
    <property type="match status" value="1"/>
</dbReference>
<dbReference type="Gene3D" id="2.40.50.100">
    <property type="match status" value="1"/>
</dbReference>
<name>A0ABS5Y629_9CYAN</name>
<keyword evidence="3" id="KW-0812">Transmembrane</keyword>
<dbReference type="InterPro" id="IPR058627">
    <property type="entry name" value="MdtA-like_C"/>
</dbReference>
<keyword evidence="6" id="KW-1185">Reference proteome</keyword>
<comment type="similarity">
    <text evidence="1">Belongs to the membrane fusion protein (MFP) (TC 8.A.1) family.</text>
</comment>
<dbReference type="Pfam" id="PF25967">
    <property type="entry name" value="RND-MFP_C"/>
    <property type="match status" value="1"/>
</dbReference>
<keyword evidence="3" id="KW-1133">Transmembrane helix</keyword>
<dbReference type="Gene3D" id="2.40.30.170">
    <property type="match status" value="1"/>
</dbReference>
<gene>
    <name evidence="5" type="ORF">IXB28_13685</name>
</gene>
<dbReference type="SUPFAM" id="SSF111369">
    <property type="entry name" value="HlyD-like secretion proteins"/>
    <property type="match status" value="1"/>
</dbReference>
<dbReference type="RefSeq" id="WP_215619158.1">
    <property type="nucleotide sequence ID" value="NZ_JADOER010000012.1"/>
</dbReference>
<feature type="domain" description="Multidrug resistance protein MdtA-like C-terminal permuted SH3" evidence="4">
    <location>
        <begin position="354"/>
        <end position="408"/>
    </location>
</feature>
<evidence type="ECO:0000313" key="5">
    <source>
        <dbReference type="EMBL" id="MBT9313262.1"/>
    </source>
</evidence>
<dbReference type="EMBL" id="JADOER010000012">
    <property type="protein sequence ID" value="MBT9313262.1"/>
    <property type="molecule type" value="Genomic_DNA"/>
</dbReference>
<feature type="transmembrane region" description="Helical" evidence="3">
    <location>
        <begin position="33"/>
        <end position="52"/>
    </location>
</feature>
<evidence type="ECO:0000256" key="3">
    <source>
        <dbReference type="SAM" id="Phobius"/>
    </source>
</evidence>
<proteinExistence type="inferred from homology"/>
<feature type="coiled-coil region" evidence="2">
    <location>
        <begin position="137"/>
        <end position="171"/>
    </location>
</feature>
<keyword evidence="3" id="KW-0472">Membrane</keyword>
<evidence type="ECO:0000256" key="1">
    <source>
        <dbReference type="ARBA" id="ARBA00009477"/>
    </source>
</evidence>
<dbReference type="InterPro" id="IPR006143">
    <property type="entry name" value="RND_pump_MFP"/>
</dbReference>
<protein>
    <submittedName>
        <fullName evidence="5">Efflux RND transporter periplasmic adaptor subunit</fullName>
    </submittedName>
</protein>